<name>A0AAP0L409_9MAGN</name>
<evidence type="ECO:0000313" key="2">
    <source>
        <dbReference type="Proteomes" id="UP001420932"/>
    </source>
</evidence>
<keyword evidence="2" id="KW-1185">Reference proteome</keyword>
<dbReference type="AlphaFoldDB" id="A0AAP0L409"/>
<proteinExistence type="predicted"/>
<dbReference type="EMBL" id="JBBNAF010000002">
    <property type="protein sequence ID" value="KAK9163247.1"/>
    <property type="molecule type" value="Genomic_DNA"/>
</dbReference>
<protein>
    <submittedName>
        <fullName evidence="1">Uncharacterized protein</fullName>
    </submittedName>
</protein>
<sequence>MELPSGKLLVLVGAAIEARMIELCGEDDSAMAQAGEGALIPCEDQRKNMFCKKLWSLM</sequence>
<organism evidence="1 2">
    <name type="scientific">Stephania yunnanensis</name>
    <dbReference type="NCBI Taxonomy" id="152371"/>
    <lineage>
        <taxon>Eukaryota</taxon>
        <taxon>Viridiplantae</taxon>
        <taxon>Streptophyta</taxon>
        <taxon>Embryophyta</taxon>
        <taxon>Tracheophyta</taxon>
        <taxon>Spermatophyta</taxon>
        <taxon>Magnoliopsida</taxon>
        <taxon>Ranunculales</taxon>
        <taxon>Menispermaceae</taxon>
        <taxon>Menispermoideae</taxon>
        <taxon>Cissampelideae</taxon>
        <taxon>Stephania</taxon>
    </lineage>
</organism>
<accession>A0AAP0L409</accession>
<gene>
    <name evidence="1" type="ORF">Syun_004149</name>
</gene>
<evidence type="ECO:0000313" key="1">
    <source>
        <dbReference type="EMBL" id="KAK9163247.1"/>
    </source>
</evidence>
<reference evidence="1 2" key="1">
    <citation type="submission" date="2024-01" db="EMBL/GenBank/DDBJ databases">
        <title>Genome assemblies of Stephania.</title>
        <authorList>
            <person name="Yang L."/>
        </authorList>
    </citation>
    <scope>NUCLEOTIDE SEQUENCE [LARGE SCALE GENOMIC DNA]</scope>
    <source>
        <strain evidence="1">YNDBR</strain>
        <tissue evidence="1">Leaf</tissue>
    </source>
</reference>
<dbReference type="Proteomes" id="UP001420932">
    <property type="component" value="Unassembled WGS sequence"/>
</dbReference>
<comment type="caution">
    <text evidence="1">The sequence shown here is derived from an EMBL/GenBank/DDBJ whole genome shotgun (WGS) entry which is preliminary data.</text>
</comment>